<keyword evidence="1" id="KW-1133">Transmembrane helix</keyword>
<comment type="caution">
    <text evidence="2">The sequence shown here is derived from an EMBL/GenBank/DDBJ whole genome shotgun (WGS) entry which is preliminary data.</text>
</comment>
<proteinExistence type="predicted"/>
<keyword evidence="1" id="KW-0472">Membrane</keyword>
<sequence>MFSNSQNSEPTYRTLSEIRLRKAQLLTEITKESNRMSGLWDNVFHKPQDSSTPTKIFSGIMVKGVGIADAVILGWKLYRRFTGKPSIFGFFGNKRKKK</sequence>
<feature type="transmembrane region" description="Helical" evidence="1">
    <location>
        <begin position="56"/>
        <end position="78"/>
    </location>
</feature>
<keyword evidence="1" id="KW-0812">Transmembrane</keyword>
<dbReference type="EMBL" id="JRNR01000002">
    <property type="protein sequence ID" value="KGF50522.1"/>
    <property type="molecule type" value="Genomic_DNA"/>
</dbReference>
<evidence type="ECO:0000256" key="1">
    <source>
        <dbReference type="SAM" id="Phobius"/>
    </source>
</evidence>
<evidence type="ECO:0000313" key="2">
    <source>
        <dbReference type="EMBL" id="KGF50522.1"/>
    </source>
</evidence>
<protein>
    <submittedName>
        <fullName evidence="2">Uncharacterized protein</fullName>
    </submittedName>
</protein>
<dbReference type="Proteomes" id="UP000029538">
    <property type="component" value="Unassembled WGS sequence"/>
</dbReference>
<reference evidence="2 3" key="1">
    <citation type="submission" date="2014-07" db="EMBL/GenBank/DDBJ databases">
        <authorList>
            <person name="McCorrison J."/>
            <person name="Sanka R."/>
            <person name="Torralba M."/>
            <person name="Gillis M."/>
            <person name="Haft D.H."/>
            <person name="Methe B."/>
            <person name="Sutton G."/>
            <person name="Nelson K.E."/>
        </authorList>
    </citation>
    <scope>NUCLEOTIDE SEQUENCE [LARGE SCALE GENOMIC DNA]</scope>
    <source>
        <strain evidence="2 3">DNF00882</strain>
    </source>
</reference>
<accession>A0A096C6D4</accession>
<name>A0A096C6D4_9BACT</name>
<dbReference type="RefSeq" id="WP_036881811.1">
    <property type="nucleotide sequence ID" value="NZ_JRNR01000002.1"/>
</dbReference>
<evidence type="ECO:0000313" key="3">
    <source>
        <dbReference type="Proteomes" id="UP000029538"/>
    </source>
</evidence>
<gene>
    <name evidence="2" type="ORF">HMPREF0654_00140</name>
</gene>
<organism evidence="2 3">
    <name type="scientific">Prevotella disiens DNF00882</name>
    <dbReference type="NCBI Taxonomy" id="1401075"/>
    <lineage>
        <taxon>Bacteria</taxon>
        <taxon>Pseudomonadati</taxon>
        <taxon>Bacteroidota</taxon>
        <taxon>Bacteroidia</taxon>
        <taxon>Bacteroidales</taxon>
        <taxon>Prevotellaceae</taxon>
        <taxon>Prevotella</taxon>
    </lineage>
</organism>
<dbReference type="AlphaFoldDB" id="A0A096C6D4"/>